<proteinExistence type="inferred from homology"/>
<comment type="similarity">
    <text evidence="1">Belongs to the ribonucleoside diphosphate reductase class-2 family.</text>
</comment>
<accession>A0A6N3DUW3</accession>
<dbReference type="NCBIfam" id="TIGR03905">
    <property type="entry name" value="TIGR03905_4_Cys"/>
    <property type="match status" value="1"/>
</dbReference>
<evidence type="ECO:0000259" key="6">
    <source>
        <dbReference type="Pfam" id="PF12637"/>
    </source>
</evidence>
<evidence type="ECO:0000313" key="9">
    <source>
        <dbReference type="Proteomes" id="UP001299409"/>
    </source>
</evidence>
<gene>
    <name evidence="8" type="ORF">IBLFYP30_02323</name>
    <name evidence="7" type="ORF">LIP50_05040</name>
</gene>
<dbReference type="InterPro" id="IPR024434">
    <property type="entry name" value="TSCPD_dom"/>
</dbReference>
<dbReference type="GeneID" id="89565170"/>
<reference evidence="7 9" key="2">
    <citation type="submission" date="2021-10" db="EMBL/GenBank/DDBJ databases">
        <title>Collection of gut derived symbiotic bacterial strains cultured from healthy donors.</title>
        <authorList>
            <person name="Lin H."/>
            <person name="Littmann E."/>
            <person name="Claire K."/>
            <person name="Pamer E."/>
        </authorList>
    </citation>
    <scope>NUCLEOTIDE SEQUENCE [LARGE SCALE GENOMIC DNA]</scope>
    <source>
        <strain evidence="7 9">MSK.17.68</strain>
    </source>
</reference>
<keyword evidence="9" id="KW-1185">Reference proteome</keyword>
<dbReference type="EC" id="1.17.4.1" evidence="2"/>
<dbReference type="Proteomes" id="UP001299409">
    <property type="component" value="Unassembled WGS sequence"/>
</dbReference>
<dbReference type="RefSeq" id="WP_007286882.1">
    <property type="nucleotide sequence ID" value="NZ_CABIXZ010000001.1"/>
</dbReference>
<dbReference type="InterPro" id="IPR023806">
    <property type="entry name" value="CHP03905"/>
</dbReference>
<evidence type="ECO:0000256" key="4">
    <source>
        <dbReference type="ARBA" id="ARBA00022741"/>
    </source>
</evidence>
<evidence type="ECO:0000313" key="7">
    <source>
        <dbReference type="EMBL" id="MCB5445567.1"/>
    </source>
</evidence>
<dbReference type="Pfam" id="PF12637">
    <property type="entry name" value="TSCPD"/>
    <property type="match status" value="1"/>
</dbReference>
<organism evidence="8">
    <name type="scientific">Intestinibacter bartlettii</name>
    <dbReference type="NCBI Taxonomy" id="261299"/>
    <lineage>
        <taxon>Bacteria</taxon>
        <taxon>Bacillati</taxon>
        <taxon>Bacillota</taxon>
        <taxon>Clostridia</taxon>
        <taxon>Peptostreptococcales</taxon>
        <taxon>Peptostreptococcaceae</taxon>
        <taxon>Intestinibacter</taxon>
    </lineage>
</organism>
<name>A0A6N3DUW3_9FIRM</name>
<evidence type="ECO:0000256" key="3">
    <source>
        <dbReference type="ARBA" id="ARBA00022634"/>
    </source>
</evidence>
<dbReference type="GO" id="GO:0000166">
    <property type="term" value="F:nucleotide binding"/>
    <property type="evidence" value="ECO:0007669"/>
    <property type="project" value="UniProtKB-KW"/>
</dbReference>
<evidence type="ECO:0000256" key="2">
    <source>
        <dbReference type="ARBA" id="ARBA00012274"/>
    </source>
</evidence>
<evidence type="ECO:0000256" key="5">
    <source>
        <dbReference type="ARBA" id="ARBA00047754"/>
    </source>
</evidence>
<evidence type="ECO:0000313" key="8">
    <source>
        <dbReference type="EMBL" id="VYU31128.1"/>
    </source>
</evidence>
<dbReference type="EMBL" id="CACRUE010000033">
    <property type="protein sequence ID" value="VYU31128.1"/>
    <property type="molecule type" value="Genomic_DNA"/>
</dbReference>
<reference evidence="8" key="1">
    <citation type="submission" date="2019-11" db="EMBL/GenBank/DDBJ databases">
        <authorList>
            <person name="Feng L."/>
        </authorList>
    </citation>
    <scope>NUCLEOTIDE SEQUENCE</scope>
    <source>
        <strain evidence="8">IbartlettiiLFYP30</strain>
    </source>
</reference>
<evidence type="ECO:0000256" key="1">
    <source>
        <dbReference type="ARBA" id="ARBA00007405"/>
    </source>
</evidence>
<keyword evidence="4" id="KW-0547">Nucleotide-binding</keyword>
<dbReference type="GO" id="GO:0071897">
    <property type="term" value="P:DNA biosynthetic process"/>
    <property type="evidence" value="ECO:0007669"/>
    <property type="project" value="UniProtKB-KW"/>
</dbReference>
<protein>
    <recommendedName>
        <fullName evidence="2">ribonucleoside-diphosphate reductase</fullName>
        <ecNumber evidence="2">1.17.4.1</ecNumber>
    </recommendedName>
</protein>
<comment type="catalytic activity">
    <reaction evidence="5">
        <text>a 2'-deoxyribonucleoside 5'-diphosphate + [thioredoxin]-disulfide + H2O = a ribonucleoside 5'-diphosphate + [thioredoxin]-dithiol</text>
        <dbReference type="Rhea" id="RHEA:23252"/>
        <dbReference type="Rhea" id="RHEA-COMP:10698"/>
        <dbReference type="Rhea" id="RHEA-COMP:10700"/>
        <dbReference type="ChEBI" id="CHEBI:15377"/>
        <dbReference type="ChEBI" id="CHEBI:29950"/>
        <dbReference type="ChEBI" id="CHEBI:50058"/>
        <dbReference type="ChEBI" id="CHEBI:57930"/>
        <dbReference type="ChEBI" id="CHEBI:73316"/>
        <dbReference type="EC" id="1.17.4.1"/>
    </reaction>
</comment>
<sequence length="82" mass="8849">MEINFKTSGICCREMNFSVDENNTITDVEFVGGCNGNLSGMAKLLIGQNALEVAEKLEGTTCGNKMTSCPDQLSKAIKENIK</sequence>
<dbReference type="GO" id="GO:0004748">
    <property type="term" value="F:ribonucleoside-diphosphate reductase activity, thioredoxin disulfide as acceptor"/>
    <property type="evidence" value="ECO:0007669"/>
    <property type="project" value="UniProtKB-EC"/>
</dbReference>
<feature type="domain" description="TSCPD" evidence="6">
    <location>
        <begin position="7"/>
        <end position="79"/>
    </location>
</feature>
<dbReference type="AlphaFoldDB" id="A0A6N3DUW3"/>
<keyword evidence="3" id="KW-0237">DNA synthesis</keyword>
<dbReference type="EMBL" id="JAJBMB010000004">
    <property type="protein sequence ID" value="MCB5445567.1"/>
    <property type="molecule type" value="Genomic_DNA"/>
</dbReference>